<dbReference type="GO" id="GO:0008270">
    <property type="term" value="F:zinc ion binding"/>
    <property type="evidence" value="ECO:0007669"/>
    <property type="project" value="InterPro"/>
</dbReference>
<evidence type="ECO:0000313" key="8">
    <source>
        <dbReference type="Proteomes" id="UP000245014"/>
    </source>
</evidence>
<protein>
    <submittedName>
        <fullName evidence="7">Dioxygenase</fullName>
    </submittedName>
</protein>
<accession>A0A2U2C385</accession>
<dbReference type="GO" id="GO:0016702">
    <property type="term" value="F:oxidoreductase activity, acting on single donors with incorporation of molecular oxygen, incorporation of two atoms of oxygen"/>
    <property type="evidence" value="ECO:0007669"/>
    <property type="project" value="UniProtKB-ARBA"/>
</dbReference>
<dbReference type="AlphaFoldDB" id="A0A2U2C385"/>
<evidence type="ECO:0000256" key="2">
    <source>
        <dbReference type="ARBA" id="ARBA00007581"/>
    </source>
</evidence>
<evidence type="ECO:0000256" key="1">
    <source>
        <dbReference type="ARBA" id="ARBA00001947"/>
    </source>
</evidence>
<keyword evidence="7" id="KW-0223">Dioxygenase</keyword>
<dbReference type="RefSeq" id="WP_109065999.1">
    <property type="nucleotide sequence ID" value="NZ_QEYG01000026.1"/>
</dbReference>
<evidence type="ECO:0000256" key="5">
    <source>
        <dbReference type="ARBA" id="ARBA00023002"/>
    </source>
</evidence>
<name>A0A2U2C385_9BACT</name>
<reference evidence="7 8" key="1">
    <citation type="submission" date="2018-05" db="EMBL/GenBank/DDBJ databases">
        <title>Antimicrobial susceptibility testing and genomic analysis of Arcobacter skirrowii strains and one Arcobacter butzleri isolated from German poultry farms.</title>
        <authorList>
            <person name="Haenel I."/>
            <person name="Hotzel H."/>
            <person name="Tomaso H."/>
            <person name="Busch A."/>
        </authorList>
    </citation>
    <scope>NUCLEOTIDE SEQUENCE [LARGE SCALE GENOMIC DNA]</scope>
    <source>
        <strain evidence="8">v</strain>
    </source>
</reference>
<dbReference type="InterPro" id="IPR004183">
    <property type="entry name" value="Xdiol_dOase_suB"/>
</dbReference>
<gene>
    <name evidence="7" type="ORF">DF188_02255</name>
</gene>
<evidence type="ECO:0000256" key="4">
    <source>
        <dbReference type="ARBA" id="ARBA00022833"/>
    </source>
</evidence>
<evidence type="ECO:0000256" key="3">
    <source>
        <dbReference type="ARBA" id="ARBA00022723"/>
    </source>
</evidence>
<dbReference type="CDD" id="cd07363">
    <property type="entry name" value="45_DOPA_Dioxygenase"/>
    <property type="match status" value="1"/>
</dbReference>
<dbReference type="PANTHER" id="PTHR30096">
    <property type="entry name" value="4,5-DOPA DIOXYGENASE EXTRADIOL-LIKE PROTEIN"/>
    <property type="match status" value="1"/>
</dbReference>
<dbReference type="EMBL" id="QEYI01000001">
    <property type="protein sequence ID" value="PWE23519.1"/>
    <property type="molecule type" value="Genomic_DNA"/>
</dbReference>
<comment type="cofactor">
    <cofactor evidence="1">
        <name>Zn(2+)</name>
        <dbReference type="ChEBI" id="CHEBI:29105"/>
    </cofactor>
</comment>
<comment type="similarity">
    <text evidence="2">Belongs to the DODA-type extradiol aromatic ring-opening dioxygenase family.</text>
</comment>
<dbReference type="GO" id="GO:0008198">
    <property type="term" value="F:ferrous iron binding"/>
    <property type="evidence" value="ECO:0007669"/>
    <property type="project" value="InterPro"/>
</dbReference>
<comment type="caution">
    <text evidence="7">The sequence shown here is derived from an EMBL/GenBank/DDBJ whole genome shotgun (WGS) entry which is preliminary data.</text>
</comment>
<keyword evidence="5" id="KW-0560">Oxidoreductase</keyword>
<dbReference type="Pfam" id="PF02900">
    <property type="entry name" value="LigB"/>
    <property type="match status" value="1"/>
</dbReference>
<dbReference type="SUPFAM" id="SSF53213">
    <property type="entry name" value="LigB-like"/>
    <property type="match status" value="1"/>
</dbReference>
<proteinExistence type="inferred from homology"/>
<feature type="domain" description="Extradiol ring-cleavage dioxygenase class III enzyme subunit B" evidence="6">
    <location>
        <begin position="22"/>
        <end position="240"/>
    </location>
</feature>
<dbReference type="Gene3D" id="3.40.830.10">
    <property type="entry name" value="LigB-like"/>
    <property type="match status" value="1"/>
</dbReference>
<dbReference type="PANTHER" id="PTHR30096:SF0">
    <property type="entry name" value="4,5-DOPA DIOXYGENASE EXTRADIOL-LIKE PROTEIN"/>
    <property type="match status" value="1"/>
</dbReference>
<keyword evidence="3" id="KW-0479">Metal-binding</keyword>
<sequence length="257" mass="29709">MNPTLFISHGAPNIIFSDLKSKDNIKNISKKIAKPKYIIIVSAHYMTRDLKVINPLANEIMYDFYGFEKELYGFKYSINSSENLTKNLIDSLKRDLINIEIDKSRVSYDHGVWTVLSMMYEKLDIPVLQLSIASNYSIEDFINLGEKLKKFKDEALIICSGSATHNLQDASSSFEVKDYAKEFDERLTNIIENANEEDLKNITKDKNFYKNHPTLEHFIPLFIAFGSAFNKKGRSFNSEMIYSNISMRSFIFDEKEV</sequence>
<dbReference type="STRING" id="28200.GCA_001572935_01628"/>
<keyword evidence="4" id="KW-0862">Zinc</keyword>
<dbReference type="InterPro" id="IPR014436">
    <property type="entry name" value="Extradiol_dOase_DODA"/>
</dbReference>
<dbReference type="Proteomes" id="UP000245014">
    <property type="component" value="Unassembled WGS sequence"/>
</dbReference>
<evidence type="ECO:0000259" key="6">
    <source>
        <dbReference type="Pfam" id="PF02900"/>
    </source>
</evidence>
<dbReference type="PIRSF" id="PIRSF006157">
    <property type="entry name" value="Doxgns_DODA"/>
    <property type="match status" value="1"/>
</dbReference>
<organism evidence="7 8">
    <name type="scientific">Aliarcobacter skirrowii</name>
    <dbReference type="NCBI Taxonomy" id="28200"/>
    <lineage>
        <taxon>Bacteria</taxon>
        <taxon>Pseudomonadati</taxon>
        <taxon>Campylobacterota</taxon>
        <taxon>Epsilonproteobacteria</taxon>
        <taxon>Campylobacterales</taxon>
        <taxon>Arcobacteraceae</taxon>
        <taxon>Aliarcobacter</taxon>
    </lineage>
</organism>
<evidence type="ECO:0000313" key="7">
    <source>
        <dbReference type="EMBL" id="PWE23519.1"/>
    </source>
</evidence>